<keyword evidence="8" id="KW-1185">Reference proteome</keyword>
<evidence type="ECO:0000256" key="3">
    <source>
        <dbReference type="ARBA" id="ARBA00023295"/>
    </source>
</evidence>
<sequence length="481" mass="55101">MVINSVEKYKPKLHFAPKQHWLNDPNGLVYFEGEYHLFYQYHPNGSTWGPMHWGHAVSKDLIQWEELDIALYPDENGTIFSGSAIVDWHNSTGFFPEEPGIVAIFTHHLDKKDGSAPVQTQSLAYSRDKGRSWEKYKENPVLAHESKVDFRDPKVFWHHETNKWIMVLATGQTITFYSSANLIDWQFRSEFGEGKGSHAGVWECPDLFILKDENSSEEKWVLLVSIGDDVELEMGSRTQYFTGSFDGNTFITDQVSVKWLDYGKDNYAGVSFSDIPKEDGRRIYLGWMNNWRYANQIPTDGWRGQMTLPRELTLRTIDGESFVIQKFVKEVDSFLTEKIPLIEKIQKGSKKVVVSQGPIELDIKIERMESKLFAITVHHTKEQSTEITFDAVKNQIILDRKRSGAIDFSEMFAHEQLIDTKLTDSINLRLLLDSSSIELLVNEGAYSLTSLVYPDQICSELTISSPEGTIKVQGYLSSLKK</sequence>
<dbReference type="PANTHER" id="PTHR42800:SF1">
    <property type="entry name" value="EXOINULINASE INUD (AFU_ORTHOLOGUE AFUA_5G00480)"/>
    <property type="match status" value="1"/>
</dbReference>
<dbReference type="Proteomes" id="UP000239047">
    <property type="component" value="Unassembled WGS sequence"/>
</dbReference>
<keyword evidence="3 4" id="KW-0326">Glycosidase</keyword>
<dbReference type="OrthoDB" id="9759709at2"/>
<evidence type="ECO:0000256" key="2">
    <source>
        <dbReference type="ARBA" id="ARBA00022801"/>
    </source>
</evidence>
<dbReference type="InterPro" id="IPR018053">
    <property type="entry name" value="Glyco_hydro_32_AS"/>
</dbReference>
<reference evidence="7 8" key="1">
    <citation type="submission" date="2018-02" db="EMBL/GenBank/DDBJ databases">
        <title>Jeotgalibacillus proteolyticum sp. nov. a protease producing bacterium isolated from ocean sediments of Laizhou Bay.</title>
        <authorList>
            <person name="Li Y."/>
        </authorList>
    </citation>
    <scope>NUCLEOTIDE SEQUENCE [LARGE SCALE GENOMIC DNA]</scope>
    <source>
        <strain evidence="7 8">22-7</strain>
    </source>
</reference>
<dbReference type="PANTHER" id="PTHR42800">
    <property type="entry name" value="EXOINULINASE INUD (AFU_ORTHOLOGUE AFUA_5G00480)"/>
    <property type="match status" value="1"/>
</dbReference>
<evidence type="ECO:0000259" key="5">
    <source>
        <dbReference type="Pfam" id="PF00251"/>
    </source>
</evidence>
<dbReference type="GO" id="GO:0005987">
    <property type="term" value="P:sucrose catabolic process"/>
    <property type="evidence" value="ECO:0007669"/>
    <property type="project" value="TreeGrafter"/>
</dbReference>
<dbReference type="InterPro" id="IPR013148">
    <property type="entry name" value="Glyco_hydro_32_N"/>
</dbReference>
<dbReference type="Gene3D" id="2.115.10.20">
    <property type="entry name" value="Glycosyl hydrolase domain, family 43"/>
    <property type="match status" value="1"/>
</dbReference>
<comment type="caution">
    <text evidence="7">The sequence shown here is derived from an EMBL/GenBank/DDBJ whole genome shotgun (WGS) entry which is preliminary data.</text>
</comment>
<protein>
    <submittedName>
        <fullName evidence="7">Glycoside hydrolase</fullName>
    </submittedName>
</protein>
<dbReference type="InterPro" id="IPR023296">
    <property type="entry name" value="Glyco_hydro_beta-prop_sf"/>
</dbReference>
<evidence type="ECO:0000259" key="6">
    <source>
        <dbReference type="Pfam" id="PF08244"/>
    </source>
</evidence>
<dbReference type="RefSeq" id="WP_104057196.1">
    <property type="nucleotide sequence ID" value="NZ_PREZ01000002.1"/>
</dbReference>
<dbReference type="AlphaFoldDB" id="A0A2S5GF87"/>
<dbReference type="CDD" id="cd18622">
    <property type="entry name" value="GH32_Inu-like"/>
    <property type="match status" value="1"/>
</dbReference>
<dbReference type="InterPro" id="IPR013320">
    <property type="entry name" value="ConA-like_dom_sf"/>
</dbReference>
<evidence type="ECO:0000313" key="7">
    <source>
        <dbReference type="EMBL" id="PPA71707.1"/>
    </source>
</evidence>
<dbReference type="SMART" id="SM00640">
    <property type="entry name" value="Glyco_32"/>
    <property type="match status" value="1"/>
</dbReference>
<dbReference type="PROSITE" id="PS00609">
    <property type="entry name" value="GLYCOSYL_HYDROL_F32"/>
    <property type="match status" value="1"/>
</dbReference>
<name>A0A2S5GF87_9BACL</name>
<proteinExistence type="inferred from homology"/>
<dbReference type="SUPFAM" id="SSF75005">
    <property type="entry name" value="Arabinanase/levansucrase/invertase"/>
    <property type="match status" value="1"/>
</dbReference>
<dbReference type="GO" id="GO:0004575">
    <property type="term" value="F:sucrose alpha-glucosidase activity"/>
    <property type="evidence" value="ECO:0007669"/>
    <property type="project" value="TreeGrafter"/>
</dbReference>
<evidence type="ECO:0000256" key="4">
    <source>
        <dbReference type="RuleBase" id="RU362110"/>
    </source>
</evidence>
<evidence type="ECO:0000313" key="8">
    <source>
        <dbReference type="Proteomes" id="UP000239047"/>
    </source>
</evidence>
<dbReference type="Gene3D" id="2.60.120.560">
    <property type="entry name" value="Exo-inulinase, domain 1"/>
    <property type="match status" value="1"/>
</dbReference>
<accession>A0A2S5GF87</accession>
<dbReference type="Pfam" id="PF08244">
    <property type="entry name" value="Glyco_hydro_32C"/>
    <property type="match status" value="1"/>
</dbReference>
<feature type="domain" description="Glycosyl hydrolase family 32 C-terminal" evidence="6">
    <location>
        <begin position="351"/>
        <end position="472"/>
    </location>
</feature>
<dbReference type="Pfam" id="PF00251">
    <property type="entry name" value="Glyco_hydro_32N"/>
    <property type="match status" value="1"/>
</dbReference>
<dbReference type="InterPro" id="IPR013189">
    <property type="entry name" value="Glyco_hydro_32_C"/>
</dbReference>
<dbReference type="SUPFAM" id="SSF49899">
    <property type="entry name" value="Concanavalin A-like lectins/glucanases"/>
    <property type="match status" value="1"/>
</dbReference>
<dbReference type="EMBL" id="PREZ01000002">
    <property type="protein sequence ID" value="PPA71707.1"/>
    <property type="molecule type" value="Genomic_DNA"/>
</dbReference>
<feature type="domain" description="Glycosyl hydrolase family 32 N-terminal" evidence="5">
    <location>
        <begin position="14"/>
        <end position="321"/>
    </location>
</feature>
<dbReference type="InterPro" id="IPR001362">
    <property type="entry name" value="Glyco_hydro_32"/>
</dbReference>
<gene>
    <name evidence="7" type="ORF">C4B60_06550</name>
</gene>
<keyword evidence="2 4" id="KW-0378">Hydrolase</keyword>
<organism evidence="7 8">
    <name type="scientific">Jeotgalibacillus proteolyticus</name>
    <dbReference type="NCBI Taxonomy" id="2082395"/>
    <lineage>
        <taxon>Bacteria</taxon>
        <taxon>Bacillati</taxon>
        <taxon>Bacillota</taxon>
        <taxon>Bacilli</taxon>
        <taxon>Bacillales</taxon>
        <taxon>Caryophanaceae</taxon>
        <taxon>Jeotgalibacillus</taxon>
    </lineage>
</organism>
<evidence type="ECO:0000256" key="1">
    <source>
        <dbReference type="ARBA" id="ARBA00009902"/>
    </source>
</evidence>
<comment type="similarity">
    <text evidence="1 4">Belongs to the glycosyl hydrolase 32 family.</text>
</comment>
<dbReference type="GO" id="GO:0005737">
    <property type="term" value="C:cytoplasm"/>
    <property type="evidence" value="ECO:0007669"/>
    <property type="project" value="TreeGrafter"/>
</dbReference>